<accession>A0A0E0IR60</accession>
<dbReference type="Proteomes" id="UP000006591">
    <property type="component" value="Chromosome 10"/>
</dbReference>
<protein>
    <submittedName>
        <fullName evidence="2">Uncharacterized protein</fullName>
    </submittedName>
</protein>
<reference evidence="2" key="1">
    <citation type="submission" date="2015-04" db="UniProtKB">
        <authorList>
            <consortium name="EnsemblPlants"/>
        </authorList>
    </citation>
    <scope>IDENTIFICATION</scope>
    <source>
        <strain evidence="2">SL10</strain>
    </source>
</reference>
<feature type="compositionally biased region" description="Low complexity" evidence="1">
    <location>
        <begin position="12"/>
        <end position="28"/>
    </location>
</feature>
<feature type="region of interest" description="Disordered" evidence="1">
    <location>
        <begin position="53"/>
        <end position="76"/>
    </location>
</feature>
<dbReference type="AlphaFoldDB" id="A0A0E0IR60"/>
<sequence>MPGAGLPPSSLAGAGFRPAPSAGAASSGGDRRRRLSPLPACGRAARSGLALGAEVDLGDRATAASSGPSARRRQRS</sequence>
<reference evidence="2" key="2">
    <citation type="submission" date="2018-04" db="EMBL/GenBank/DDBJ databases">
        <title>OnivRS2 (Oryza nivara Reference Sequence Version 2).</title>
        <authorList>
            <person name="Zhang J."/>
            <person name="Kudrna D."/>
            <person name="Lee S."/>
            <person name="Talag J."/>
            <person name="Rajasekar S."/>
            <person name="Welchert J."/>
            <person name="Hsing Y.-I."/>
            <person name="Wing R.A."/>
        </authorList>
    </citation>
    <scope>NUCLEOTIDE SEQUENCE [LARGE SCALE GENOMIC DNA]</scope>
</reference>
<dbReference type="HOGENOM" id="CLU_2658720_0_0_1"/>
<dbReference type="EnsemblPlants" id="ONIVA10G06920.1">
    <property type="protein sequence ID" value="ONIVA10G06920.1"/>
    <property type="gene ID" value="ONIVA10G06920"/>
</dbReference>
<evidence type="ECO:0000256" key="1">
    <source>
        <dbReference type="SAM" id="MobiDB-lite"/>
    </source>
</evidence>
<proteinExistence type="predicted"/>
<organism evidence="2">
    <name type="scientific">Oryza nivara</name>
    <name type="common">Indian wild rice</name>
    <name type="synonym">Oryza sativa f. spontanea</name>
    <dbReference type="NCBI Taxonomy" id="4536"/>
    <lineage>
        <taxon>Eukaryota</taxon>
        <taxon>Viridiplantae</taxon>
        <taxon>Streptophyta</taxon>
        <taxon>Embryophyta</taxon>
        <taxon>Tracheophyta</taxon>
        <taxon>Spermatophyta</taxon>
        <taxon>Magnoliopsida</taxon>
        <taxon>Liliopsida</taxon>
        <taxon>Poales</taxon>
        <taxon>Poaceae</taxon>
        <taxon>BOP clade</taxon>
        <taxon>Oryzoideae</taxon>
        <taxon>Oryzeae</taxon>
        <taxon>Oryzinae</taxon>
        <taxon>Oryza</taxon>
    </lineage>
</organism>
<dbReference type="Gramene" id="ONIVA10G06920.1">
    <property type="protein sequence ID" value="ONIVA10G06920.1"/>
    <property type="gene ID" value="ONIVA10G06920"/>
</dbReference>
<evidence type="ECO:0000313" key="3">
    <source>
        <dbReference type="Proteomes" id="UP000006591"/>
    </source>
</evidence>
<keyword evidence="3" id="KW-1185">Reference proteome</keyword>
<evidence type="ECO:0000313" key="2">
    <source>
        <dbReference type="EnsemblPlants" id="ONIVA10G06920.1"/>
    </source>
</evidence>
<name>A0A0E0IR60_ORYNI</name>
<feature type="region of interest" description="Disordered" evidence="1">
    <location>
        <begin position="1"/>
        <end position="40"/>
    </location>
</feature>